<sequence>MTAQRKFNKKIMRCMSLTVVALSAACSNASPPAGATVGNFANKWAYATACGSGHFLSVDLNQQKSHVTGEWSEGTNARGGGGKLEGDVRSGKLYVRYCSDDGEAGYEACPNFSGEEDYFVLEKGALVRYQKFGDTYKRDVALHPDIKGKQIPSETCADTESDS</sequence>
<protein>
    <recommendedName>
        <fullName evidence="5">Lipoprotein</fullName>
    </recommendedName>
</protein>
<evidence type="ECO:0008006" key="5">
    <source>
        <dbReference type="Google" id="ProtNLM"/>
    </source>
</evidence>
<feature type="signal peptide" evidence="1">
    <location>
        <begin position="1"/>
        <end position="35"/>
    </location>
</feature>
<dbReference type="Proteomes" id="UP000514411">
    <property type="component" value="Chromosome"/>
</dbReference>
<dbReference type="RefSeq" id="WP_080591321.1">
    <property type="nucleotide sequence ID" value="NZ_CP012251.1"/>
</dbReference>
<evidence type="ECO:0000313" key="2">
    <source>
        <dbReference type="EMBL" id="CAD0345944.1"/>
    </source>
</evidence>
<dbReference type="GeneID" id="57959168"/>
<evidence type="ECO:0000313" key="3">
    <source>
        <dbReference type="EMBL" id="CAD1798094.1"/>
    </source>
</evidence>
<accession>A0A2N7VA04</accession>
<dbReference type="OrthoDB" id="5950388at2"/>
<name>A0A2N7VA04_XANCJ</name>
<reference evidence="2 4" key="1">
    <citation type="submission" date="2020-07" db="EMBL/GenBank/DDBJ databases">
        <authorList>
            <person name="Teixeira M."/>
        </authorList>
    </citation>
    <scope>NUCLEOTIDE SEQUENCE</scope>
    <source>
        <strain evidence="3">3</strain>
        <strain evidence="2">Xanthomonas arboricola pv. juglandis CPBF 427</strain>
    </source>
</reference>
<organism evidence="2">
    <name type="scientific">Xanthomonas campestris pv. juglandis</name>
    <name type="common">Xanthomonas arboricola pv. juglandis</name>
    <dbReference type="NCBI Taxonomy" id="195709"/>
    <lineage>
        <taxon>Bacteria</taxon>
        <taxon>Pseudomonadati</taxon>
        <taxon>Pseudomonadota</taxon>
        <taxon>Gammaproteobacteria</taxon>
        <taxon>Lysobacterales</taxon>
        <taxon>Lysobacteraceae</taxon>
        <taxon>Xanthomonas</taxon>
    </lineage>
</organism>
<feature type="chain" id="PRO_5039790041" description="Lipoprotein" evidence="1">
    <location>
        <begin position="36"/>
        <end position="163"/>
    </location>
</feature>
<evidence type="ECO:0000313" key="4">
    <source>
        <dbReference type="Proteomes" id="UP000514411"/>
    </source>
</evidence>
<dbReference type="EMBL" id="LR824643">
    <property type="protein sequence ID" value="CAD0345944.1"/>
    <property type="molecule type" value="Genomic_DNA"/>
</dbReference>
<dbReference type="EMBL" id="LR861807">
    <property type="protein sequence ID" value="CAD1798094.1"/>
    <property type="molecule type" value="Genomic_DNA"/>
</dbReference>
<dbReference type="AlphaFoldDB" id="A0A2N7VA04"/>
<keyword evidence="1" id="KW-0732">Signal</keyword>
<evidence type="ECO:0000256" key="1">
    <source>
        <dbReference type="SAM" id="SignalP"/>
    </source>
</evidence>
<dbReference type="PROSITE" id="PS51257">
    <property type="entry name" value="PROKAR_LIPOPROTEIN"/>
    <property type="match status" value="1"/>
</dbReference>
<gene>
    <name evidence="3" type="ORF">XSP_004348</name>
    <name evidence="2" type="ORF">XSP_004382</name>
</gene>
<proteinExistence type="predicted"/>